<evidence type="ECO:0000256" key="1">
    <source>
        <dbReference type="PROSITE-ProRule" id="PRU00169"/>
    </source>
</evidence>
<dbReference type="PROSITE" id="PS50110">
    <property type="entry name" value="RESPONSE_REGULATORY"/>
    <property type="match status" value="1"/>
</dbReference>
<name>A0AAW7XNJ5_9GAMM</name>
<dbReference type="InterPro" id="IPR019734">
    <property type="entry name" value="TPR_rpt"/>
</dbReference>
<dbReference type="Pfam" id="PF13181">
    <property type="entry name" value="TPR_8"/>
    <property type="match status" value="2"/>
</dbReference>
<accession>A0AAW7XNJ5</accession>
<dbReference type="AlphaFoldDB" id="A0AAW7XNJ5"/>
<reference evidence="4" key="1">
    <citation type="submission" date="2023-07" db="EMBL/GenBank/DDBJ databases">
        <title>Genome content predicts the carbon catabolic preferences of heterotrophic bacteria.</title>
        <authorList>
            <person name="Gralka M."/>
        </authorList>
    </citation>
    <scope>NUCLEOTIDE SEQUENCE</scope>
    <source>
        <strain evidence="4">I2M16</strain>
    </source>
</reference>
<dbReference type="SUPFAM" id="SSF52172">
    <property type="entry name" value="CheY-like"/>
    <property type="match status" value="1"/>
</dbReference>
<dbReference type="SUPFAM" id="SSF48452">
    <property type="entry name" value="TPR-like"/>
    <property type="match status" value="2"/>
</dbReference>
<dbReference type="InterPro" id="IPR001789">
    <property type="entry name" value="Sig_transdc_resp-reg_receiver"/>
</dbReference>
<dbReference type="InterPro" id="IPR011990">
    <property type="entry name" value="TPR-like_helical_dom_sf"/>
</dbReference>
<organism evidence="4 5">
    <name type="scientific">Neptunomonas phycophila</name>
    <dbReference type="NCBI Taxonomy" id="1572645"/>
    <lineage>
        <taxon>Bacteria</taxon>
        <taxon>Pseudomonadati</taxon>
        <taxon>Pseudomonadota</taxon>
        <taxon>Gammaproteobacteria</taxon>
        <taxon>Oceanospirillales</taxon>
        <taxon>Oceanospirillaceae</taxon>
        <taxon>Neptunomonas</taxon>
    </lineage>
</organism>
<dbReference type="InterPro" id="IPR011006">
    <property type="entry name" value="CheY-like_superfamily"/>
</dbReference>
<gene>
    <name evidence="4" type="ORF">Q4490_17070</name>
</gene>
<feature type="domain" description="Response regulatory" evidence="3">
    <location>
        <begin position="1"/>
        <end position="119"/>
    </location>
</feature>
<proteinExistence type="predicted"/>
<comment type="caution">
    <text evidence="1">Lacks conserved residue(s) required for the propagation of feature annotation.</text>
</comment>
<dbReference type="Gene3D" id="3.40.50.2300">
    <property type="match status" value="1"/>
</dbReference>
<dbReference type="GO" id="GO:0000160">
    <property type="term" value="P:phosphorelay signal transduction system"/>
    <property type="evidence" value="ECO:0007669"/>
    <property type="project" value="InterPro"/>
</dbReference>
<protein>
    <submittedName>
        <fullName evidence="4">Response regulator</fullName>
    </submittedName>
</protein>
<dbReference type="SMART" id="SM00448">
    <property type="entry name" value="REC"/>
    <property type="match status" value="1"/>
</dbReference>
<evidence type="ECO:0000313" key="5">
    <source>
        <dbReference type="Proteomes" id="UP001169862"/>
    </source>
</evidence>
<dbReference type="Proteomes" id="UP001169862">
    <property type="component" value="Unassembled WGS sequence"/>
</dbReference>
<evidence type="ECO:0000313" key="4">
    <source>
        <dbReference type="EMBL" id="MDO6455277.1"/>
    </source>
</evidence>
<dbReference type="EMBL" id="JAUOPG010000014">
    <property type="protein sequence ID" value="MDO6455277.1"/>
    <property type="molecule type" value="Genomic_DNA"/>
</dbReference>
<comment type="caution">
    <text evidence="4">The sequence shown here is derived from an EMBL/GenBank/DDBJ whole genome shotgun (WGS) entry which is preliminary data.</text>
</comment>
<evidence type="ECO:0000259" key="3">
    <source>
        <dbReference type="PROSITE" id="PS50110"/>
    </source>
</evidence>
<evidence type="ECO:0000256" key="2">
    <source>
        <dbReference type="SAM" id="MobiDB-lite"/>
    </source>
</evidence>
<sequence>MLLIESSGNMRSTVVFMLRQLGVSHIQAVGINDQVYDLLKEENYDIVLLGHNPSDPLTGMQILEECRYKKIIKPITCWVFMTSDASQDVVLHVVESQPDAVITKPFSAAELKLRLDMLLYRKHALSAVEEAIQKGQLSQAVKLCDQVELSGANYDFVQLIKGRLLLQLNRFEEAEHFFKYRFSRLNEKESGPCLAQAYIGQQRYSDAKSILVESIAKFPLLMTSYDLLAHVLEKTGELEGAQEALQAATQQSPLSLLRNMELGRIAVYNRNLSIADHAFKRSINLNKTSCYRSAEPYLKLANVRRLEMKEVDDRQQIALYNQVEELLNTAGFQYPHDEIFKVKSALLKSQTCTDLGDTERAEQHLQQASTLAKNLDEPFDIKREMLEVVGDPLPILDTPTSPKPLPAASKKVAHKHDPEMSHKVNRLGVTHYNAAKIAQAIRYFGLAIEYDAKNSRALLNLAQLFLESARQQKEKREERLKMVQRYLRLTVRMELSDIEMQKRRLLERCLQEPIEKLPEGSLGVLLK</sequence>
<feature type="region of interest" description="Disordered" evidence="2">
    <location>
        <begin position="395"/>
        <end position="419"/>
    </location>
</feature>
<dbReference type="Pfam" id="PF00072">
    <property type="entry name" value="Response_reg"/>
    <property type="match status" value="1"/>
</dbReference>
<dbReference type="Gene3D" id="1.25.40.10">
    <property type="entry name" value="Tetratricopeptide repeat domain"/>
    <property type="match status" value="2"/>
</dbReference>